<evidence type="ECO:0000313" key="2">
    <source>
        <dbReference type="Proteomes" id="UP000266743"/>
    </source>
</evidence>
<gene>
    <name evidence="1" type="ORF">DPX39_090019100</name>
</gene>
<proteinExistence type="predicted"/>
<dbReference type="EMBL" id="QSBY01000009">
    <property type="protein sequence ID" value="RHW70674.1"/>
    <property type="molecule type" value="Genomic_DNA"/>
</dbReference>
<organism evidence="1 2">
    <name type="scientific">Trypanosoma brucei equiperdum</name>
    <dbReference type="NCBI Taxonomy" id="630700"/>
    <lineage>
        <taxon>Eukaryota</taxon>
        <taxon>Discoba</taxon>
        <taxon>Euglenozoa</taxon>
        <taxon>Kinetoplastea</taxon>
        <taxon>Metakinetoplastina</taxon>
        <taxon>Trypanosomatida</taxon>
        <taxon>Trypanosomatidae</taxon>
        <taxon>Trypanosoma</taxon>
    </lineage>
</organism>
<dbReference type="AlphaFoldDB" id="A0A3L6L218"/>
<comment type="caution">
    <text evidence="1">The sequence shown here is derived from an EMBL/GenBank/DDBJ whole genome shotgun (WGS) entry which is preliminary data.</text>
</comment>
<evidence type="ECO:0000313" key="1">
    <source>
        <dbReference type="EMBL" id="RHW70674.1"/>
    </source>
</evidence>
<sequence>MLDIPISALNFPHLPFPFEDVVKQTCLQNRFIEGMVSWGIERVKTAKRNKKSERRKYK</sequence>
<reference evidence="1 2" key="1">
    <citation type="submission" date="2018-09" db="EMBL/GenBank/DDBJ databases">
        <title>whole genome sequence of T. equiperdum IVM-t1 strain.</title>
        <authorList>
            <person name="Suganuma K."/>
        </authorList>
    </citation>
    <scope>NUCLEOTIDE SEQUENCE [LARGE SCALE GENOMIC DNA]</scope>
    <source>
        <strain evidence="1 2">IVM-t1</strain>
    </source>
</reference>
<protein>
    <submittedName>
        <fullName evidence="1">Uncharacterized protein</fullName>
    </submittedName>
</protein>
<dbReference type="Proteomes" id="UP000266743">
    <property type="component" value="Chromosome 9"/>
</dbReference>
<accession>A0A3L6L218</accession>
<name>A0A3L6L218_9TRYP</name>